<protein>
    <submittedName>
        <fullName evidence="1">Uncharacterized protein</fullName>
    </submittedName>
</protein>
<proteinExistence type="predicted"/>
<reference evidence="1 2" key="1">
    <citation type="submission" date="2020-05" db="EMBL/GenBank/DDBJ databases">
        <authorList>
            <person name="Campoy J."/>
            <person name="Schneeberger K."/>
            <person name="Spophaly S."/>
        </authorList>
    </citation>
    <scope>NUCLEOTIDE SEQUENCE [LARGE SCALE GENOMIC DNA]</scope>
    <source>
        <strain evidence="1">PruArmRojPasFocal</strain>
    </source>
</reference>
<dbReference type="Proteomes" id="UP000507222">
    <property type="component" value="Unassembled WGS sequence"/>
</dbReference>
<name>A0A6J5TQU6_PRUAR</name>
<evidence type="ECO:0000313" key="2">
    <source>
        <dbReference type="Proteomes" id="UP000507222"/>
    </source>
</evidence>
<accession>A0A6J5TQU6</accession>
<gene>
    <name evidence="1" type="ORF">CURHAP_LOCUS8463</name>
</gene>
<sequence length="171" mass="18982">MLCNGKDGVCWSFSDGEWDSLSRLFSAEEELEFTPPHFLGQGSSFPNFQRNVVGMNFETPATFCTNNPEEAEMGLDRVNLFHPLDSHFQYLSCHILVTNDISTTHDQKCFGPFGSFFTPALSESLMEGSVCGKQDSGSDRILGFSDASQPAAVAVPGKDTYFERCKNHLKF</sequence>
<dbReference type="AlphaFoldDB" id="A0A6J5TQU6"/>
<dbReference type="EMBL" id="CAEKDK010000001">
    <property type="protein sequence ID" value="CAB4266213.1"/>
    <property type="molecule type" value="Genomic_DNA"/>
</dbReference>
<evidence type="ECO:0000313" key="1">
    <source>
        <dbReference type="EMBL" id="CAB4266213.1"/>
    </source>
</evidence>
<organism evidence="1 2">
    <name type="scientific">Prunus armeniaca</name>
    <name type="common">Apricot</name>
    <name type="synonym">Armeniaca vulgaris</name>
    <dbReference type="NCBI Taxonomy" id="36596"/>
    <lineage>
        <taxon>Eukaryota</taxon>
        <taxon>Viridiplantae</taxon>
        <taxon>Streptophyta</taxon>
        <taxon>Embryophyta</taxon>
        <taxon>Tracheophyta</taxon>
        <taxon>Spermatophyta</taxon>
        <taxon>Magnoliopsida</taxon>
        <taxon>eudicotyledons</taxon>
        <taxon>Gunneridae</taxon>
        <taxon>Pentapetalae</taxon>
        <taxon>rosids</taxon>
        <taxon>fabids</taxon>
        <taxon>Rosales</taxon>
        <taxon>Rosaceae</taxon>
        <taxon>Amygdaloideae</taxon>
        <taxon>Amygdaleae</taxon>
        <taxon>Prunus</taxon>
    </lineage>
</organism>